<keyword evidence="1" id="KW-0645">Protease</keyword>
<evidence type="ECO:0000256" key="2">
    <source>
        <dbReference type="ARBA" id="ARBA00022723"/>
    </source>
</evidence>
<dbReference type="EMBL" id="MSIE01000060">
    <property type="protein sequence ID" value="OLF12553.1"/>
    <property type="molecule type" value="Genomic_DNA"/>
</dbReference>
<keyword evidence="8" id="KW-1185">Reference proteome</keyword>
<keyword evidence="3" id="KW-0378">Hydrolase</keyword>
<evidence type="ECO:0000256" key="3">
    <source>
        <dbReference type="ARBA" id="ARBA00022801"/>
    </source>
</evidence>
<reference evidence="7" key="1">
    <citation type="submission" date="2016-12" db="EMBL/GenBank/DDBJ databases">
        <title>The draft genome sequence of Actinophytocola sp. 11-183.</title>
        <authorList>
            <person name="Wang W."/>
            <person name="Yuan L."/>
        </authorList>
    </citation>
    <scope>NUCLEOTIDE SEQUENCE [LARGE SCALE GENOMIC DNA]</scope>
    <source>
        <strain evidence="7">11-183</strain>
    </source>
</reference>
<keyword evidence="2" id="KW-0479">Metal-binding</keyword>
<keyword evidence="5" id="KW-0732">Signal</keyword>
<evidence type="ECO:0000256" key="4">
    <source>
        <dbReference type="ARBA" id="ARBA00022833"/>
    </source>
</evidence>
<organism evidence="7 8">
    <name type="scientific">Actinophytocola xanthii</name>
    <dbReference type="NCBI Taxonomy" id="1912961"/>
    <lineage>
        <taxon>Bacteria</taxon>
        <taxon>Bacillati</taxon>
        <taxon>Actinomycetota</taxon>
        <taxon>Actinomycetes</taxon>
        <taxon>Pseudonocardiales</taxon>
        <taxon>Pseudonocardiaceae</taxon>
    </lineage>
</organism>
<dbReference type="GO" id="GO:0031012">
    <property type="term" value="C:extracellular matrix"/>
    <property type="evidence" value="ECO:0007669"/>
    <property type="project" value="InterPro"/>
</dbReference>
<dbReference type="InterPro" id="IPR001818">
    <property type="entry name" value="Pept_M10_metallopeptidase"/>
</dbReference>
<comment type="caution">
    <text evidence="7">The sequence shown here is derived from an EMBL/GenBank/DDBJ whole genome shotgun (WGS) entry which is preliminary data.</text>
</comment>
<dbReference type="SUPFAM" id="SSF55486">
    <property type="entry name" value="Metalloproteases ('zincins'), catalytic domain"/>
    <property type="match status" value="1"/>
</dbReference>
<dbReference type="InterPro" id="IPR024079">
    <property type="entry name" value="MetalloPept_cat_dom_sf"/>
</dbReference>
<evidence type="ECO:0000313" key="8">
    <source>
        <dbReference type="Proteomes" id="UP000185596"/>
    </source>
</evidence>
<feature type="domain" description="Peptidase M10 metallopeptidase" evidence="6">
    <location>
        <begin position="196"/>
        <end position="255"/>
    </location>
</feature>
<dbReference type="OrthoDB" id="3691947at2"/>
<keyword evidence="4" id="KW-0862">Zinc</keyword>
<dbReference type="Gene3D" id="3.40.390.10">
    <property type="entry name" value="Collagenase (Catalytic Domain)"/>
    <property type="match status" value="1"/>
</dbReference>
<evidence type="ECO:0000256" key="1">
    <source>
        <dbReference type="ARBA" id="ARBA00022670"/>
    </source>
</evidence>
<evidence type="ECO:0000313" key="7">
    <source>
        <dbReference type="EMBL" id="OLF12553.1"/>
    </source>
</evidence>
<proteinExistence type="predicted"/>
<accession>A0A1Q8CDW9</accession>
<name>A0A1Q8CDW9_9PSEU</name>
<dbReference type="RefSeq" id="WP_075128962.1">
    <property type="nucleotide sequence ID" value="NZ_MSIE01000060.1"/>
</dbReference>
<evidence type="ECO:0000259" key="6">
    <source>
        <dbReference type="Pfam" id="PF00413"/>
    </source>
</evidence>
<dbReference type="GO" id="GO:0004222">
    <property type="term" value="F:metalloendopeptidase activity"/>
    <property type="evidence" value="ECO:0007669"/>
    <property type="project" value="InterPro"/>
</dbReference>
<feature type="signal peptide" evidence="5">
    <location>
        <begin position="1"/>
        <end position="23"/>
    </location>
</feature>
<protein>
    <recommendedName>
        <fullName evidence="6">Peptidase M10 metallopeptidase domain-containing protein</fullName>
    </recommendedName>
</protein>
<dbReference type="Proteomes" id="UP000185596">
    <property type="component" value="Unassembled WGS sequence"/>
</dbReference>
<dbReference type="GO" id="GO:0008270">
    <property type="term" value="F:zinc ion binding"/>
    <property type="evidence" value="ECO:0007669"/>
    <property type="project" value="InterPro"/>
</dbReference>
<dbReference type="GO" id="GO:0006508">
    <property type="term" value="P:proteolysis"/>
    <property type="evidence" value="ECO:0007669"/>
    <property type="project" value="UniProtKB-KW"/>
</dbReference>
<dbReference type="Pfam" id="PF00413">
    <property type="entry name" value="Peptidase_M10"/>
    <property type="match status" value="1"/>
</dbReference>
<gene>
    <name evidence="7" type="ORF">BU204_29045</name>
</gene>
<dbReference type="AlphaFoldDB" id="A0A1Q8CDW9"/>
<evidence type="ECO:0000256" key="5">
    <source>
        <dbReference type="SAM" id="SignalP"/>
    </source>
</evidence>
<dbReference type="STRING" id="1912961.BU204_29045"/>
<sequence>MLRKATAVLSAVVVLATAVSGLAAGNTTTQQTGDDVTVVAEAILAPTAFEQATTAAATPPGCLDTAYALSAWRLPSTFSWSYNGAGAPASVASTALTALKAGTATVFTAAYRCGGTTPLKTTHVYAGTTTLTAQVSAQGTCTGNDGVSVTSWGSLPTTTLAYTCVYYRTSTMTVIASDMLIDNKLHGWFTTLPAGCSNKFDLQAVAVHERGHTAGLGHVDQATHSSQVMAPKMPSCSTVHRTLGAGDVRGLKVMYAA</sequence>
<feature type="chain" id="PRO_5012254698" description="Peptidase M10 metallopeptidase domain-containing protein" evidence="5">
    <location>
        <begin position="24"/>
        <end position="257"/>
    </location>
</feature>